<comment type="caution">
    <text evidence="2">The sequence shown here is derived from an EMBL/GenBank/DDBJ whole genome shotgun (WGS) entry which is preliminary data.</text>
</comment>
<evidence type="ECO:0000313" key="3">
    <source>
        <dbReference type="Proteomes" id="UP001225498"/>
    </source>
</evidence>
<reference evidence="2" key="1">
    <citation type="submission" date="2023-08" db="EMBL/GenBank/DDBJ databases">
        <authorList>
            <consortium name="Clinical and Environmental Microbiology Branch: Whole genome sequencing antimicrobial resistance pathogens in the healthcare setting"/>
        </authorList>
    </citation>
    <scope>NUCLEOTIDE SEQUENCE</scope>
    <source>
        <strain evidence="2">2023CJ-00293</strain>
    </source>
</reference>
<sequence>MLGKTTTQYHLTEGQLNGPAAASAVDGLSTRVGFALPESYIEFFKAHDGGEGFIGDGYIIFWRVEEVVDFNREYEVGTYAPGIFLFASNGGGEGYGFDTSDVAMPVVRVPFIGMDRQHAILVARDIPDLFAQLAEQDG</sequence>
<dbReference type="Gene3D" id="3.40.1580.10">
    <property type="entry name" value="SMI1/KNR4-like"/>
    <property type="match status" value="1"/>
</dbReference>
<protein>
    <submittedName>
        <fullName evidence="2">SMI1/KNR4 family protein</fullName>
    </submittedName>
</protein>
<dbReference type="SUPFAM" id="SSF160631">
    <property type="entry name" value="SMI1/KNR4-like"/>
    <property type="match status" value="1"/>
</dbReference>
<evidence type="ECO:0000313" key="2">
    <source>
        <dbReference type="EMBL" id="EKZ1926618.1"/>
    </source>
</evidence>
<evidence type="ECO:0000259" key="1">
    <source>
        <dbReference type="SMART" id="SM00860"/>
    </source>
</evidence>
<dbReference type="InterPro" id="IPR037883">
    <property type="entry name" value="Knr4/Smi1-like_sf"/>
</dbReference>
<name>A0AAI9CK21_STEMA</name>
<organism evidence="2 3">
    <name type="scientific">Stenotrophomonas maltophilia</name>
    <name type="common">Pseudomonas maltophilia</name>
    <name type="synonym">Xanthomonas maltophilia</name>
    <dbReference type="NCBI Taxonomy" id="40324"/>
    <lineage>
        <taxon>Bacteria</taxon>
        <taxon>Pseudomonadati</taxon>
        <taxon>Pseudomonadota</taxon>
        <taxon>Gammaproteobacteria</taxon>
        <taxon>Lysobacterales</taxon>
        <taxon>Lysobacteraceae</taxon>
        <taxon>Stenotrophomonas</taxon>
        <taxon>Stenotrophomonas maltophilia group</taxon>
    </lineage>
</organism>
<dbReference type="Proteomes" id="UP001225498">
    <property type="component" value="Unassembled WGS sequence"/>
</dbReference>
<accession>A0AAI9CK21</accession>
<dbReference type="SMART" id="SM00860">
    <property type="entry name" value="SMI1_KNR4"/>
    <property type="match status" value="1"/>
</dbReference>
<feature type="domain" description="Knr4/Smi1-like" evidence="1">
    <location>
        <begin position="19"/>
        <end position="136"/>
    </location>
</feature>
<dbReference type="InterPro" id="IPR018958">
    <property type="entry name" value="Knr4/Smi1-like_dom"/>
</dbReference>
<proteinExistence type="predicted"/>
<dbReference type="AlphaFoldDB" id="A0AAI9CK21"/>
<gene>
    <name evidence="2" type="ORF">REH87_001616</name>
</gene>
<dbReference type="Pfam" id="PF09346">
    <property type="entry name" value="SMI1_KNR4"/>
    <property type="match status" value="1"/>
</dbReference>
<dbReference type="EMBL" id="ABLTIR010000025">
    <property type="protein sequence ID" value="EKZ1926618.1"/>
    <property type="molecule type" value="Genomic_DNA"/>
</dbReference>